<keyword evidence="2" id="KW-1185">Reference proteome</keyword>
<evidence type="ECO:0000313" key="1">
    <source>
        <dbReference type="EMBL" id="GGZ61936.1"/>
    </source>
</evidence>
<dbReference type="CDD" id="cd07040">
    <property type="entry name" value="HP"/>
    <property type="match status" value="1"/>
</dbReference>
<name>A0ABQ3C4P2_9GAMM</name>
<protein>
    <recommendedName>
        <fullName evidence="3">Histidine phosphatase family protein</fullName>
    </recommendedName>
</protein>
<dbReference type="Pfam" id="PF00300">
    <property type="entry name" value="His_Phos_1"/>
    <property type="match status" value="1"/>
</dbReference>
<dbReference type="SUPFAM" id="SSF53254">
    <property type="entry name" value="Phosphoglycerate mutase-like"/>
    <property type="match status" value="1"/>
</dbReference>
<accession>A0ABQ3C4P2</accession>
<comment type="caution">
    <text evidence="1">The sequence shown here is derived from an EMBL/GenBank/DDBJ whole genome shotgun (WGS) entry which is preliminary data.</text>
</comment>
<reference evidence="2" key="1">
    <citation type="journal article" date="2019" name="Int. J. Syst. Evol. Microbiol.">
        <title>The Global Catalogue of Microorganisms (GCM) 10K type strain sequencing project: providing services to taxonomists for standard genome sequencing and annotation.</title>
        <authorList>
            <consortium name="The Broad Institute Genomics Platform"/>
            <consortium name="The Broad Institute Genome Sequencing Center for Infectious Disease"/>
            <person name="Wu L."/>
            <person name="Ma J."/>
        </authorList>
    </citation>
    <scope>NUCLEOTIDE SEQUENCE [LARGE SCALE GENOMIC DNA]</scope>
    <source>
        <strain evidence="2">KCTC 22558</strain>
    </source>
</reference>
<evidence type="ECO:0008006" key="3">
    <source>
        <dbReference type="Google" id="ProtNLM"/>
    </source>
</evidence>
<dbReference type="InterPro" id="IPR029033">
    <property type="entry name" value="His_PPase_superfam"/>
</dbReference>
<dbReference type="InterPro" id="IPR013078">
    <property type="entry name" value="His_Pase_superF_clade-1"/>
</dbReference>
<gene>
    <name evidence="1" type="ORF">GCM10008101_15090</name>
</gene>
<evidence type="ECO:0000313" key="2">
    <source>
        <dbReference type="Proteomes" id="UP000643403"/>
    </source>
</evidence>
<proteinExistence type="predicted"/>
<organism evidence="1 2">
    <name type="scientific">Cognatilysobacter xinjiangensis</name>
    <dbReference type="NCBI Taxonomy" id="546892"/>
    <lineage>
        <taxon>Bacteria</taxon>
        <taxon>Pseudomonadati</taxon>
        <taxon>Pseudomonadota</taxon>
        <taxon>Gammaproteobacteria</taxon>
        <taxon>Lysobacterales</taxon>
        <taxon>Lysobacteraceae</taxon>
        <taxon>Cognatilysobacter</taxon>
    </lineage>
</organism>
<dbReference type="Proteomes" id="UP000643403">
    <property type="component" value="Unassembled WGS sequence"/>
</dbReference>
<dbReference type="Gene3D" id="3.40.50.1240">
    <property type="entry name" value="Phosphoglycerate mutase-like"/>
    <property type="match status" value="1"/>
</dbReference>
<sequence length="191" mass="21006">MQRRSGRGLMHRIRFGETVMRRFMFRLAVLSALVLLAGCVSRPVAEDGATYVVVRHAEKASDDPRDPSLSELGRKRVERLVDRLHYDALVAVYATGYRRSRQTGEPIAQDHGLPLSSYDAAQPAAEFAALLRRQHPAGTVLIVAHSDTMAPIAQALCGCAIAPTSDSEYGRRIAVTVLPDGRTTVDDRREP</sequence>
<dbReference type="EMBL" id="BMXY01000001">
    <property type="protein sequence ID" value="GGZ61936.1"/>
    <property type="molecule type" value="Genomic_DNA"/>
</dbReference>